<dbReference type="GO" id="GO:0017059">
    <property type="term" value="C:serine palmitoyltransferase complex"/>
    <property type="evidence" value="ECO:0007669"/>
    <property type="project" value="TreeGrafter"/>
</dbReference>
<dbReference type="InterPro" id="IPR015424">
    <property type="entry name" value="PyrdxlP-dep_Trfase"/>
</dbReference>
<keyword evidence="22" id="KW-1185">Reference proteome</keyword>
<keyword evidence="9 19" id="KW-0812">Transmembrane</keyword>
<keyword evidence="12" id="KW-0746">Sphingolipid metabolism</keyword>
<feature type="domain" description="Aminotransferase class I/classII large" evidence="20">
    <location>
        <begin position="134"/>
        <end position="493"/>
    </location>
</feature>
<comment type="catalytic activity">
    <reaction evidence="17">
        <text>L-serine + hexadecanoyl-CoA + H(+) = 3-oxosphinganine + CO2 + CoA</text>
        <dbReference type="Rhea" id="RHEA:14761"/>
        <dbReference type="ChEBI" id="CHEBI:15378"/>
        <dbReference type="ChEBI" id="CHEBI:16526"/>
        <dbReference type="ChEBI" id="CHEBI:33384"/>
        <dbReference type="ChEBI" id="CHEBI:57287"/>
        <dbReference type="ChEBI" id="CHEBI:57379"/>
        <dbReference type="ChEBI" id="CHEBI:58299"/>
        <dbReference type="EC" id="2.3.1.50"/>
    </reaction>
</comment>
<evidence type="ECO:0000256" key="10">
    <source>
        <dbReference type="ARBA" id="ARBA00022824"/>
    </source>
</evidence>
<evidence type="ECO:0000256" key="1">
    <source>
        <dbReference type="ARBA" id="ARBA00001933"/>
    </source>
</evidence>
<dbReference type="InterPro" id="IPR050087">
    <property type="entry name" value="AON_synthase_class-II"/>
</dbReference>
<name>A0A834Y2V0_APHGI</name>
<proteinExistence type="inferred from homology"/>
<dbReference type="OrthoDB" id="65434at2759"/>
<dbReference type="GO" id="GO:0030170">
    <property type="term" value="F:pyridoxal phosphate binding"/>
    <property type="evidence" value="ECO:0007669"/>
    <property type="project" value="InterPro"/>
</dbReference>
<gene>
    <name evidence="21" type="ORF">HCN44_006172</name>
</gene>
<dbReference type="InterPro" id="IPR001917">
    <property type="entry name" value="Aminotrans_II_pyridoxalP_BS"/>
</dbReference>
<evidence type="ECO:0000256" key="18">
    <source>
        <dbReference type="RuleBase" id="RU003693"/>
    </source>
</evidence>
<dbReference type="FunFam" id="3.40.640.10:FF:000047">
    <property type="entry name" value="serine palmitoyltransferase 2 isoform X1"/>
    <property type="match status" value="1"/>
</dbReference>
<comment type="caution">
    <text evidence="21">The sequence shown here is derived from an EMBL/GenBank/DDBJ whole genome shotgun (WGS) entry which is preliminary data.</text>
</comment>
<evidence type="ECO:0000256" key="15">
    <source>
        <dbReference type="ARBA" id="ARBA00023136"/>
    </source>
</evidence>
<sequence length="524" mass="59256">MSRQARSSNGHVKLADEKCKNGKRREIKRRKKESFEDASLFTAIITQIGFYILMIVGYINQLLFEPNVARERNRKGYAPMYESYETFYLRYVYRRIRDCMNRPICSVPGAMVTLKDRVSRDHCWSFDFSGTKTPCINLVSYNYLGFAESTGSCAIQSKEAIKKYGITSNSPRLELGNMTIHKELEKLTAEFLGVEDAIVFGMGFATNSLNLPSLISPDCLVLSDERNHASVIVGLKLSGAVLRVFKHNDMDDLEKCLQNAIYNGQPNSGKAWKKILIVVEGIYSMEGSVVHLPEVIELKKKYKAYLYLDEAHSIGAMGKYGRGICDYYNIDPNDVDVLMGTFTKSFGSAGGYIAGNKKLINYLRVYSHAHVYAVSISPPIAQQVITSMKIIMGRDGTNNGRLRIKQLSRNTRYFRRRLEQIGVIIYGNEDSPVIPMLGYLYSKLTSTVRTLLTRRIATVGVAFPGTQMGLGRIRFCLSAAHTKEQLDYVLQNIEEVADLIGLRYSRKQRDPNPIEYYSETSDTE</sequence>
<dbReference type="InterPro" id="IPR015421">
    <property type="entry name" value="PyrdxlP-dep_Trfase_major"/>
</dbReference>
<comment type="subcellular location">
    <subcellularLocation>
        <location evidence="2">Endoplasmic reticulum</location>
    </subcellularLocation>
    <subcellularLocation>
        <location evidence="3">Membrane</location>
    </subcellularLocation>
</comment>
<dbReference type="PROSITE" id="PS00599">
    <property type="entry name" value="AA_TRANSFER_CLASS_2"/>
    <property type="match status" value="1"/>
</dbReference>
<evidence type="ECO:0000313" key="22">
    <source>
        <dbReference type="Proteomes" id="UP000639338"/>
    </source>
</evidence>
<keyword evidence="10" id="KW-0256">Endoplasmic reticulum</keyword>
<evidence type="ECO:0000256" key="8">
    <source>
        <dbReference type="ARBA" id="ARBA00022679"/>
    </source>
</evidence>
<comment type="pathway">
    <text evidence="4">Lipid metabolism; sphingolipid metabolism.</text>
</comment>
<dbReference type="PANTHER" id="PTHR13693:SF3">
    <property type="entry name" value="LD36009P"/>
    <property type="match status" value="1"/>
</dbReference>
<evidence type="ECO:0000256" key="7">
    <source>
        <dbReference type="ARBA" id="ARBA00013220"/>
    </source>
</evidence>
<dbReference type="InterPro" id="IPR015422">
    <property type="entry name" value="PyrdxlP-dep_Trfase_small"/>
</dbReference>
<comment type="pathway">
    <text evidence="5">Sphingolipid metabolism.</text>
</comment>
<comment type="cofactor">
    <cofactor evidence="1 18">
        <name>pyridoxal 5'-phosphate</name>
        <dbReference type="ChEBI" id="CHEBI:597326"/>
    </cofactor>
</comment>
<keyword evidence="13 19" id="KW-1133">Transmembrane helix</keyword>
<dbReference type="Gene3D" id="3.90.1150.10">
    <property type="entry name" value="Aspartate Aminotransferase, domain 1"/>
    <property type="match status" value="1"/>
</dbReference>
<evidence type="ECO:0000256" key="5">
    <source>
        <dbReference type="ARBA" id="ARBA00004991"/>
    </source>
</evidence>
<dbReference type="GO" id="GO:0016020">
    <property type="term" value="C:membrane"/>
    <property type="evidence" value="ECO:0007669"/>
    <property type="project" value="UniProtKB-SubCell"/>
</dbReference>
<evidence type="ECO:0000256" key="3">
    <source>
        <dbReference type="ARBA" id="ARBA00004370"/>
    </source>
</evidence>
<keyword evidence="11 18" id="KW-0663">Pyridoxal phosphate</keyword>
<dbReference type="Proteomes" id="UP000639338">
    <property type="component" value="Unassembled WGS sequence"/>
</dbReference>
<keyword evidence="15 19" id="KW-0472">Membrane</keyword>
<accession>A0A834Y2V0</accession>
<dbReference type="InterPro" id="IPR004839">
    <property type="entry name" value="Aminotransferase_I/II_large"/>
</dbReference>
<evidence type="ECO:0000256" key="12">
    <source>
        <dbReference type="ARBA" id="ARBA00022919"/>
    </source>
</evidence>
<dbReference type="Gene3D" id="3.40.640.10">
    <property type="entry name" value="Type I PLP-dependent aspartate aminotransferase-like (Major domain)"/>
    <property type="match status" value="1"/>
</dbReference>
<evidence type="ECO:0000256" key="19">
    <source>
        <dbReference type="SAM" id="Phobius"/>
    </source>
</evidence>
<dbReference type="AlphaFoldDB" id="A0A834Y2V0"/>
<dbReference type="GO" id="GO:0046513">
    <property type="term" value="P:ceramide biosynthetic process"/>
    <property type="evidence" value="ECO:0007669"/>
    <property type="project" value="TreeGrafter"/>
</dbReference>
<evidence type="ECO:0000256" key="13">
    <source>
        <dbReference type="ARBA" id="ARBA00022989"/>
    </source>
</evidence>
<dbReference type="EMBL" id="JACMRX010000001">
    <property type="protein sequence ID" value="KAF7997601.1"/>
    <property type="molecule type" value="Genomic_DNA"/>
</dbReference>
<evidence type="ECO:0000256" key="14">
    <source>
        <dbReference type="ARBA" id="ARBA00023098"/>
    </source>
</evidence>
<dbReference type="Pfam" id="PF00155">
    <property type="entry name" value="Aminotran_1_2"/>
    <property type="match status" value="1"/>
</dbReference>
<evidence type="ECO:0000313" key="21">
    <source>
        <dbReference type="EMBL" id="KAF7997601.1"/>
    </source>
</evidence>
<evidence type="ECO:0000259" key="20">
    <source>
        <dbReference type="Pfam" id="PF00155"/>
    </source>
</evidence>
<evidence type="ECO:0000256" key="4">
    <source>
        <dbReference type="ARBA" id="ARBA00004760"/>
    </source>
</evidence>
<dbReference type="SUPFAM" id="SSF53383">
    <property type="entry name" value="PLP-dependent transferases"/>
    <property type="match status" value="1"/>
</dbReference>
<keyword evidence="14" id="KW-0443">Lipid metabolism</keyword>
<dbReference type="EC" id="2.3.1.50" evidence="7"/>
<dbReference type="CDD" id="cd06454">
    <property type="entry name" value="KBL_like"/>
    <property type="match status" value="1"/>
</dbReference>
<keyword evidence="16" id="KW-0012">Acyltransferase</keyword>
<feature type="transmembrane region" description="Helical" evidence="19">
    <location>
        <begin position="38"/>
        <end position="59"/>
    </location>
</feature>
<evidence type="ECO:0000256" key="9">
    <source>
        <dbReference type="ARBA" id="ARBA00022692"/>
    </source>
</evidence>
<keyword evidence="8" id="KW-0808">Transferase</keyword>
<evidence type="ECO:0000256" key="11">
    <source>
        <dbReference type="ARBA" id="ARBA00022898"/>
    </source>
</evidence>
<reference evidence="21 22" key="1">
    <citation type="submission" date="2020-08" db="EMBL/GenBank/DDBJ databases">
        <title>Aphidius gifuensis genome sequencing and assembly.</title>
        <authorList>
            <person name="Du Z."/>
        </authorList>
    </citation>
    <scope>NUCLEOTIDE SEQUENCE [LARGE SCALE GENOMIC DNA]</scope>
    <source>
        <strain evidence="21">YNYX2018</strain>
        <tissue evidence="21">Adults</tissue>
    </source>
</reference>
<evidence type="ECO:0000256" key="16">
    <source>
        <dbReference type="ARBA" id="ARBA00023315"/>
    </source>
</evidence>
<protein>
    <recommendedName>
        <fullName evidence="7">serine C-palmitoyltransferase</fullName>
        <ecNumber evidence="7">2.3.1.50</ecNumber>
    </recommendedName>
</protein>
<comment type="similarity">
    <text evidence="6 18">Belongs to the class-II pyridoxal-phosphate-dependent aminotransferase family.</text>
</comment>
<dbReference type="GO" id="GO:0005783">
    <property type="term" value="C:endoplasmic reticulum"/>
    <property type="evidence" value="ECO:0007669"/>
    <property type="project" value="UniProtKB-SubCell"/>
</dbReference>
<evidence type="ECO:0000256" key="2">
    <source>
        <dbReference type="ARBA" id="ARBA00004240"/>
    </source>
</evidence>
<organism evidence="21 22">
    <name type="scientific">Aphidius gifuensis</name>
    <name type="common">Parasitoid wasp</name>
    <dbReference type="NCBI Taxonomy" id="684658"/>
    <lineage>
        <taxon>Eukaryota</taxon>
        <taxon>Metazoa</taxon>
        <taxon>Ecdysozoa</taxon>
        <taxon>Arthropoda</taxon>
        <taxon>Hexapoda</taxon>
        <taxon>Insecta</taxon>
        <taxon>Pterygota</taxon>
        <taxon>Neoptera</taxon>
        <taxon>Endopterygota</taxon>
        <taxon>Hymenoptera</taxon>
        <taxon>Apocrita</taxon>
        <taxon>Ichneumonoidea</taxon>
        <taxon>Braconidae</taxon>
        <taxon>Aphidiinae</taxon>
        <taxon>Aphidius</taxon>
    </lineage>
</organism>
<evidence type="ECO:0000256" key="6">
    <source>
        <dbReference type="ARBA" id="ARBA00008392"/>
    </source>
</evidence>
<dbReference type="GO" id="GO:0004758">
    <property type="term" value="F:serine C-palmitoyltransferase activity"/>
    <property type="evidence" value="ECO:0007669"/>
    <property type="project" value="UniProtKB-EC"/>
</dbReference>
<evidence type="ECO:0000256" key="17">
    <source>
        <dbReference type="ARBA" id="ARBA00048528"/>
    </source>
</evidence>
<dbReference type="PANTHER" id="PTHR13693">
    <property type="entry name" value="CLASS II AMINOTRANSFERASE/8-AMINO-7-OXONONANOATE SYNTHASE"/>
    <property type="match status" value="1"/>
</dbReference>
<dbReference type="GO" id="GO:0046512">
    <property type="term" value="P:sphingosine biosynthetic process"/>
    <property type="evidence" value="ECO:0007669"/>
    <property type="project" value="TreeGrafter"/>
</dbReference>